<dbReference type="InterPro" id="IPR011055">
    <property type="entry name" value="Dup_hybrid_motif"/>
</dbReference>
<keyword evidence="1" id="KW-0472">Membrane</keyword>
<dbReference type="CDD" id="cd12797">
    <property type="entry name" value="M23_peptidase"/>
    <property type="match status" value="1"/>
</dbReference>
<reference evidence="3 4" key="1">
    <citation type="submission" date="2018-11" db="EMBL/GenBank/DDBJ databases">
        <authorList>
            <person name="Criscuolo A."/>
        </authorList>
    </citation>
    <scope>NUCLEOTIDE SEQUENCE [LARGE SCALE GENOMIC DNA]</scope>
    <source>
        <strain evidence="3">ATB-66</strain>
    </source>
</reference>
<keyword evidence="1" id="KW-1133">Transmembrane helix</keyword>
<dbReference type="InterPro" id="IPR016047">
    <property type="entry name" value="M23ase_b-sheet_dom"/>
</dbReference>
<evidence type="ECO:0000313" key="3">
    <source>
        <dbReference type="EMBL" id="VDC19435.1"/>
    </source>
</evidence>
<proteinExistence type="predicted"/>
<organism evidence="3 4">
    <name type="scientific">Filibacter tadaridae</name>
    <dbReference type="NCBI Taxonomy" id="2483811"/>
    <lineage>
        <taxon>Bacteria</taxon>
        <taxon>Bacillati</taxon>
        <taxon>Bacillota</taxon>
        <taxon>Bacilli</taxon>
        <taxon>Bacillales</taxon>
        <taxon>Caryophanaceae</taxon>
        <taxon>Filibacter</taxon>
    </lineage>
</organism>
<dbReference type="RefSeq" id="WP_124068841.1">
    <property type="nucleotide sequence ID" value="NZ_CBCRXF010000003.1"/>
</dbReference>
<evidence type="ECO:0000259" key="2">
    <source>
        <dbReference type="Pfam" id="PF01551"/>
    </source>
</evidence>
<feature type="transmembrane region" description="Helical" evidence="1">
    <location>
        <begin position="21"/>
        <end position="41"/>
    </location>
</feature>
<dbReference type="Pfam" id="PF01551">
    <property type="entry name" value="Peptidase_M23"/>
    <property type="match status" value="1"/>
</dbReference>
<dbReference type="AlphaFoldDB" id="A0A3P5WLL3"/>
<sequence>MREEKPNSPSQKNKSAKTKSWLWPIVYSGIAIVFVGMIWGYNAFMKEDSPGMADVAGKDADKGVTVETNAAKESLQYPFTEALLDDAIILQEYYDVEADDEMRESALLVFNQVYMTNSGVSISVKDEPFEVVASLSGKVEAIISDAFKGNEIVLTHANGLKTIYRSVTGILVKEGDEVTQGQALASTTANEWNPAAGTHLHFEVQKDGIAVNPRSFLAF</sequence>
<dbReference type="PANTHER" id="PTHR21666:SF291">
    <property type="entry name" value="STAGE II SPORULATION PROTEIN Q"/>
    <property type="match status" value="1"/>
</dbReference>
<evidence type="ECO:0000256" key="1">
    <source>
        <dbReference type="SAM" id="Phobius"/>
    </source>
</evidence>
<protein>
    <submittedName>
        <fullName evidence="3">Stage II sporulation protein Q</fullName>
    </submittedName>
</protein>
<dbReference type="SUPFAM" id="SSF51261">
    <property type="entry name" value="Duplicated hybrid motif"/>
    <property type="match status" value="1"/>
</dbReference>
<dbReference type="GO" id="GO:0004222">
    <property type="term" value="F:metalloendopeptidase activity"/>
    <property type="evidence" value="ECO:0007669"/>
    <property type="project" value="TreeGrafter"/>
</dbReference>
<keyword evidence="4" id="KW-1185">Reference proteome</keyword>
<name>A0A3P5WLL3_9BACL</name>
<dbReference type="PANTHER" id="PTHR21666">
    <property type="entry name" value="PEPTIDASE-RELATED"/>
    <property type="match status" value="1"/>
</dbReference>
<dbReference type="Proteomes" id="UP000270468">
    <property type="component" value="Unassembled WGS sequence"/>
</dbReference>
<evidence type="ECO:0000313" key="4">
    <source>
        <dbReference type="Proteomes" id="UP000270468"/>
    </source>
</evidence>
<accession>A0A3P5WLL3</accession>
<gene>
    <name evidence="3" type="primary">spoIIQ</name>
    <name evidence="3" type="ORF">FILTAD_00372</name>
</gene>
<dbReference type="Gene3D" id="2.70.70.10">
    <property type="entry name" value="Glucose Permease (Domain IIA)"/>
    <property type="match status" value="1"/>
</dbReference>
<dbReference type="EMBL" id="UXAV01000017">
    <property type="protein sequence ID" value="VDC19435.1"/>
    <property type="molecule type" value="Genomic_DNA"/>
</dbReference>
<dbReference type="InterPro" id="IPR050570">
    <property type="entry name" value="Cell_wall_metabolism_enzyme"/>
</dbReference>
<dbReference type="OrthoDB" id="2050153at2"/>
<keyword evidence="1" id="KW-0812">Transmembrane</keyword>
<feature type="domain" description="M23ase beta-sheet core" evidence="2">
    <location>
        <begin position="117"/>
        <end position="213"/>
    </location>
</feature>